<name>A0A915L6C1_ROMCU</name>
<sequence length="105" mass="12086">MPTDGCRWPLSKRSCNAKRYGGCVSRRKSGDYKRVNLGFHTFSKPCCVRLKNFTGGVEAERLRWRRDSRCDGDALLALPKEIRGMQKPKFADEKANFWIEKNLAC</sequence>
<evidence type="ECO:0000313" key="1">
    <source>
        <dbReference type="Proteomes" id="UP000887565"/>
    </source>
</evidence>
<evidence type="ECO:0000313" key="2">
    <source>
        <dbReference type="WBParaSite" id="nRc.2.0.1.t46317-RA"/>
    </source>
</evidence>
<dbReference type="WBParaSite" id="nRc.2.0.1.t46317-RA">
    <property type="protein sequence ID" value="nRc.2.0.1.t46317-RA"/>
    <property type="gene ID" value="nRc.2.0.1.g46317"/>
</dbReference>
<protein>
    <submittedName>
        <fullName evidence="2">Uncharacterized protein</fullName>
    </submittedName>
</protein>
<keyword evidence="1" id="KW-1185">Reference proteome</keyword>
<organism evidence="1 2">
    <name type="scientific">Romanomermis culicivorax</name>
    <name type="common">Nematode worm</name>
    <dbReference type="NCBI Taxonomy" id="13658"/>
    <lineage>
        <taxon>Eukaryota</taxon>
        <taxon>Metazoa</taxon>
        <taxon>Ecdysozoa</taxon>
        <taxon>Nematoda</taxon>
        <taxon>Enoplea</taxon>
        <taxon>Dorylaimia</taxon>
        <taxon>Mermithida</taxon>
        <taxon>Mermithoidea</taxon>
        <taxon>Mermithidae</taxon>
        <taxon>Romanomermis</taxon>
    </lineage>
</organism>
<accession>A0A915L6C1</accession>
<reference evidence="2" key="1">
    <citation type="submission" date="2022-11" db="UniProtKB">
        <authorList>
            <consortium name="WormBaseParasite"/>
        </authorList>
    </citation>
    <scope>IDENTIFICATION</scope>
</reference>
<dbReference type="Proteomes" id="UP000887565">
    <property type="component" value="Unplaced"/>
</dbReference>
<proteinExistence type="predicted"/>
<dbReference type="AlphaFoldDB" id="A0A915L6C1"/>